<dbReference type="AlphaFoldDB" id="A0A4U5QWL7"/>
<name>A0A4U5QWL7_POPAL</name>
<accession>A0A4U5QWL7</accession>
<sequence>MENSSTVSSMVADQNTKDLVEEDVGLACPPFDEEDFMAAEASFFDLSEQVFFSGFEGDHKCAERVQGSSGNLNAVQIMQKKHGKGKDMKVLEQVYKHRDNAPKDTNTETRTENIESDKKTSTKAETIEPNKKTSTKAAIVDDKVSFELRINSAKRKLQESYENIGKEKKRRQIQVLSLSEVPKFPQVKCRPEKHRSGCARKFRSFAACH</sequence>
<dbReference type="EMBL" id="RCHU01000113">
    <property type="protein sequence ID" value="TKS14037.1"/>
    <property type="molecule type" value="Genomic_DNA"/>
</dbReference>
<evidence type="ECO:0000313" key="2">
    <source>
        <dbReference type="EMBL" id="TKS14037.1"/>
    </source>
</evidence>
<reference evidence="2" key="1">
    <citation type="submission" date="2018-10" db="EMBL/GenBank/DDBJ databases">
        <title>Population genomic analysis revealed the cold adaptation of white poplar.</title>
        <authorList>
            <person name="Liu Y.-J."/>
        </authorList>
    </citation>
    <scope>NUCLEOTIDE SEQUENCE [LARGE SCALE GENOMIC DNA]</scope>
    <source>
        <strain evidence="2">PAL-ZL1</strain>
    </source>
</reference>
<proteinExistence type="predicted"/>
<comment type="caution">
    <text evidence="2">The sequence shown here is derived from an EMBL/GenBank/DDBJ whole genome shotgun (WGS) entry which is preliminary data.</text>
</comment>
<gene>
    <name evidence="2" type="ORF">D5086_0000041110</name>
</gene>
<organism evidence="2">
    <name type="scientific">Populus alba</name>
    <name type="common">White poplar</name>
    <dbReference type="NCBI Taxonomy" id="43335"/>
    <lineage>
        <taxon>Eukaryota</taxon>
        <taxon>Viridiplantae</taxon>
        <taxon>Streptophyta</taxon>
        <taxon>Embryophyta</taxon>
        <taxon>Tracheophyta</taxon>
        <taxon>Spermatophyta</taxon>
        <taxon>Magnoliopsida</taxon>
        <taxon>eudicotyledons</taxon>
        <taxon>Gunneridae</taxon>
        <taxon>Pentapetalae</taxon>
        <taxon>rosids</taxon>
        <taxon>fabids</taxon>
        <taxon>Malpighiales</taxon>
        <taxon>Salicaceae</taxon>
        <taxon>Saliceae</taxon>
        <taxon>Populus</taxon>
    </lineage>
</organism>
<dbReference type="PANTHER" id="PTHR46554">
    <property type="entry name" value="MEDIATOR OF RNA POLYMERASE II TRANSCRIPTION SUBUNIT 26A-RELATED"/>
    <property type="match status" value="1"/>
</dbReference>
<dbReference type="PANTHER" id="PTHR46554:SF2">
    <property type="entry name" value="TFIIS N-TERMINAL DOMAIN-CONTAINING PROTEIN"/>
    <property type="match status" value="1"/>
</dbReference>
<feature type="region of interest" description="Disordered" evidence="1">
    <location>
        <begin position="98"/>
        <end position="130"/>
    </location>
</feature>
<protein>
    <submittedName>
        <fullName evidence="2">Uncharacterized protein</fullName>
    </submittedName>
</protein>
<evidence type="ECO:0000256" key="1">
    <source>
        <dbReference type="SAM" id="MobiDB-lite"/>
    </source>
</evidence>